<evidence type="ECO:0000256" key="2">
    <source>
        <dbReference type="SAM" id="Phobius"/>
    </source>
</evidence>
<dbReference type="InterPro" id="IPR012334">
    <property type="entry name" value="Pectin_lyas_fold"/>
</dbReference>
<proteinExistence type="predicted"/>
<name>A0A562IWZ3_9ACTN</name>
<keyword evidence="4" id="KW-0456">Lyase</keyword>
<dbReference type="GO" id="GO:0016829">
    <property type="term" value="F:lyase activity"/>
    <property type="evidence" value="ECO:0007669"/>
    <property type="project" value="UniProtKB-KW"/>
</dbReference>
<keyword evidence="2" id="KW-0472">Membrane</keyword>
<protein>
    <submittedName>
        <fullName evidence="4">Pectate lyase-like protein</fullName>
    </submittedName>
</protein>
<dbReference type="Pfam" id="PF12708">
    <property type="entry name" value="Pect-lyase_RHGA_epim"/>
    <property type="match status" value="1"/>
</dbReference>
<evidence type="ECO:0000256" key="1">
    <source>
        <dbReference type="SAM" id="MobiDB-lite"/>
    </source>
</evidence>
<accession>A0A562IWZ3</accession>
<keyword evidence="5" id="KW-1185">Reference proteome</keyword>
<comment type="caution">
    <text evidence="4">The sequence shown here is derived from an EMBL/GenBank/DDBJ whole genome shotgun (WGS) entry which is preliminary data.</text>
</comment>
<dbReference type="SUPFAM" id="SSF51126">
    <property type="entry name" value="Pectin lyase-like"/>
    <property type="match status" value="1"/>
</dbReference>
<feature type="region of interest" description="Disordered" evidence="1">
    <location>
        <begin position="1"/>
        <end position="20"/>
    </location>
</feature>
<keyword evidence="2" id="KW-1133">Transmembrane helix</keyword>
<dbReference type="RefSeq" id="WP_166521334.1">
    <property type="nucleotide sequence ID" value="NZ_JABGDC010000082.1"/>
</dbReference>
<evidence type="ECO:0000313" key="5">
    <source>
        <dbReference type="Proteomes" id="UP000321490"/>
    </source>
</evidence>
<dbReference type="InterPro" id="IPR024535">
    <property type="entry name" value="RHGA/B-epi-like_pectate_lyase"/>
</dbReference>
<feature type="region of interest" description="Disordered" evidence="1">
    <location>
        <begin position="54"/>
        <end position="135"/>
    </location>
</feature>
<dbReference type="Proteomes" id="UP000321490">
    <property type="component" value="Unassembled WGS sequence"/>
</dbReference>
<organism evidence="4 5">
    <name type="scientific">Modestobacter roseus</name>
    <dbReference type="NCBI Taxonomy" id="1181884"/>
    <lineage>
        <taxon>Bacteria</taxon>
        <taxon>Bacillati</taxon>
        <taxon>Actinomycetota</taxon>
        <taxon>Actinomycetes</taxon>
        <taxon>Geodermatophilales</taxon>
        <taxon>Geodermatophilaceae</taxon>
        <taxon>Modestobacter</taxon>
    </lineage>
</organism>
<dbReference type="Gene3D" id="2.160.20.10">
    <property type="entry name" value="Single-stranded right-handed beta-helix, Pectin lyase-like"/>
    <property type="match status" value="1"/>
</dbReference>
<evidence type="ECO:0000313" key="4">
    <source>
        <dbReference type="EMBL" id="TWH75360.1"/>
    </source>
</evidence>
<keyword evidence="2" id="KW-0812">Transmembrane</keyword>
<feature type="domain" description="Rhamnogalacturonase A/B/Epimerase-like pectate lyase" evidence="3">
    <location>
        <begin position="156"/>
        <end position="378"/>
    </location>
</feature>
<dbReference type="InterPro" id="IPR011050">
    <property type="entry name" value="Pectin_lyase_fold/virulence"/>
</dbReference>
<reference evidence="4 5" key="1">
    <citation type="submission" date="2019-07" db="EMBL/GenBank/DDBJ databases">
        <title>R&amp;d 2014.</title>
        <authorList>
            <person name="Klenk H.-P."/>
        </authorList>
    </citation>
    <scope>NUCLEOTIDE SEQUENCE [LARGE SCALE GENOMIC DNA]</scope>
    <source>
        <strain evidence="4 5">DSM 45764</strain>
    </source>
</reference>
<feature type="transmembrane region" description="Helical" evidence="2">
    <location>
        <begin position="27"/>
        <end position="48"/>
    </location>
</feature>
<evidence type="ECO:0000259" key="3">
    <source>
        <dbReference type="Pfam" id="PF12708"/>
    </source>
</evidence>
<gene>
    <name evidence="4" type="ORF">JD78_03916</name>
</gene>
<dbReference type="EMBL" id="VLKF01000001">
    <property type="protein sequence ID" value="TWH75360.1"/>
    <property type="molecule type" value="Genomic_DNA"/>
</dbReference>
<dbReference type="InterPro" id="IPR006626">
    <property type="entry name" value="PbH1"/>
</dbReference>
<dbReference type="SMART" id="SM00710">
    <property type="entry name" value="PbH1"/>
    <property type="match status" value="6"/>
</dbReference>
<sequence length="505" mass="51254">MPASAQDLPDEPARGDTARRWGTARRLAGVSTALLLCVAAVTGTAAWAGGDTSAADARAADPPAAEATARTAPTTPALARDQAPAPSRAQAPATAAGTAAAQAGQAIARALPSNPPASTAPGTTSPGPASAPTAAAAASTAPAMAALPAGTRTAYVDQFGAVGNGVTDDTRALQRAFDTVPSGTTLVFRPGATYLHSDVLRVTRPGLTLVGTGSTLTATEETRSAVHVSGDRVSLTGLTLTLATSTQRFHAYEQMKLRVSGDDVVLRDVHVRGAAAAGIYVGNGAARFLLDRVTVTDSRADGVHVTGGARDGRVVSPVTTNTGDDGVAVVSYRADGRPVERVRISSPRVNGTTWGRGISVVGGTDITYTDVDVRDTDAGGVYLGSEGDPYWTFPSVRVLVDGGRVTGANTNPDKDHGAVIVYAGNPGTTTADVTVRRLTIAGTRATAPWDVGVLAGPGATVTRVTLTDLTLTDGARSPFWTNVPAAVRLVGVRDDGVAVANRLGW</sequence>
<dbReference type="AlphaFoldDB" id="A0A562IWZ3"/>